<reference evidence="2" key="1">
    <citation type="submission" date="2020-03" db="EMBL/GenBank/DDBJ databases">
        <title>The deep terrestrial virosphere.</title>
        <authorList>
            <person name="Holmfeldt K."/>
            <person name="Nilsson E."/>
            <person name="Simone D."/>
            <person name="Lopez-Fernandez M."/>
            <person name="Wu X."/>
            <person name="de Brujin I."/>
            <person name="Lundin D."/>
            <person name="Andersson A."/>
            <person name="Bertilsson S."/>
            <person name="Dopson M."/>
        </authorList>
    </citation>
    <scope>NUCLEOTIDE SEQUENCE</scope>
    <source>
        <strain evidence="2">TM448A04212</strain>
    </source>
</reference>
<sequence length="260" mass="29921">MACKELEDRAYNVLGGRMRDYKLDSTKGKSLVHDPQTYKRDALVQAWIDSRDLATLSEFLDLNGLNTRFLSEVLQHSLRILTDMLKSSGEANYIEDMDIARDMLFRKYRVNLNPTNRGLKNAHHNRILKNRKVKEFIKEGSSYTAPKHMMSEEEARAKYSHYEPSAPIPVQSELSEEAKKRVVDALAHNIVEPVSESKTDTNVNAENIKTKRSNKKDDRPRAMTREELNDKAIAFEKKQRDQLLALKNMPAASKIFKQNV</sequence>
<feature type="compositionally biased region" description="Basic and acidic residues" evidence="1">
    <location>
        <begin position="215"/>
        <end position="228"/>
    </location>
</feature>
<name>A0A6H2A155_9ZZZZ</name>
<gene>
    <name evidence="2" type="ORF">TM448A04212_0003</name>
</gene>
<evidence type="ECO:0000313" key="2">
    <source>
        <dbReference type="EMBL" id="QJA53926.1"/>
    </source>
</evidence>
<evidence type="ECO:0000256" key="1">
    <source>
        <dbReference type="SAM" id="MobiDB-lite"/>
    </source>
</evidence>
<proteinExistence type="predicted"/>
<dbReference type="AlphaFoldDB" id="A0A6H2A155"/>
<protein>
    <submittedName>
        <fullName evidence="2">Uncharacterized protein</fullName>
    </submittedName>
</protein>
<accession>A0A6H2A155</accession>
<feature type="region of interest" description="Disordered" evidence="1">
    <location>
        <begin position="207"/>
        <end position="228"/>
    </location>
</feature>
<dbReference type="EMBL" id="MT144463">
    <property type="protein sequence ID" value="QJA53926.1"/>
    <property type="molecule type" value="Genomic_DNA"/>
</dbReference>
<organism evidence="2">
    <name type="scientific">viral metagenome</name>
    <dbReference type="NCBI Taxonomy" id="1070528"/>
    <lineage>
        <taxon>unclassified sequences</taxon>
        <taxon>metagenomes</taxon>
        <taxon>organismal metagenomes</taxon>
    </lineage>
</organism>